<protein>
    <submittedName>
        <fullName evidence="5">Quinone oxidoreductase</fullName>
    </submittedName>
</protein>
<evidence type="ECO:0000313" key="5">
    <source>
        <dbReference type="EMBL" id="OZI62877.1"/>
    </source>
</evidence>
<dbReference type="SUPFAM" id="SSF51735">
    <property type="entry name" value="NAD(P)-binding Rossmann-fold domains"/>
    <property type="match status" value="1"/>
</dbReference>
<dbReference type="Proteomes" id="UP000215767">
    <property type="component" value="Unassembled WGS sequence"/>
</dbReference>
<comment type="caution">
    <text evidence="5">The sequence shown here is derived from an EMBL/GenBank/DDBJ whole genome shotgun (WGS) entry which is preliminary data.</text>
</comment>
<evidence type="ECO:0000256" key="2">
    <source>
        <dbReference type="ARBA" id="ARBA00023002"/>
    </source>
</evidence>
<dbReference type="GO" id="GO:0035925">
    <property type="term" value="F:mRNA 3'-UTR AU-rich region binding"/>
    <property type="evidence" value="ECO:0007669"/>
    <property type="project" value="TreeGrafter"/>
</dbReference>
<comment type="cofactor">
    <cofactor evidence="3">
        <name>Zn(2+)</name>
        <dbReference type="ChEBI" id="CHEBI:29105"/>
    </cofactor>
</comment>
<keyword evidence="3" id="KW-0862">Zinc</keyword>
<gene>
    <name evidence="5" type="ORF">CAL28_27525</name>
</gene>
<dbReference type="PANTHER" id="PTHR48106">
    <property type="entry name" value="QUINONE OXIDOREDUCTASE PIG3-RELATED"/>
    <property type="match status" value="1"/>
</dbReference>
<keyword evidence="1" id="KW-0521">NADP</keyword>
<dbReference type="SMART" id="SM00829">
    <property type="entry name" value="PKS_ER"/>
    <property type="match status" value="1"/>
</dbReference>
<dbReference type="InterPro" id="IPR047618">
    <property type="entry name" value="QOR-like"/>
</dbReference>
<feature type="domain" description="Enoyl reductase (ER)" evidence="4">
    <location>
        <begin position="18"/>
        <end position="329"/>
    </location>
</feature>
<dbReference type="RefSeq" id="WP_094844152.1">
    <property type="nucleotide sequence ID" value="NZ_NEVS01000004.1"/>
</dbReference>
<dbReference type="InterPro" id="IPR013149">
    <property type="entry name" value="ADH-like_C"/>
</dbReference>
<dbReference type="GO" id="GO:0003960">
    <property type="term" value="F:quinone reductase (NADPH) activity"/>
    <property type="evidence" value="ECO:0007669"/>
    <property type="project" value="InterPro"/>
</dbReference>
<keyword evidence="2" id="KW-0560">Oxidoreductase</keyword>
<dbReference type="CDD" id="cd05286">
    <property type="entry name" value="QOR2"/>
    <property type="match status" value="1"/>
</dbReference>
<keyword evidence="6" id="KW-1185">Reference proteome</keyword>
<dbReference type="InterPro" id="IPR020843">
    <property type="entry name" value="ER"/>
</dbReference>
<dbReference type="InterPro" id="IPR036291">
    <property type="entry name" value="NAD(P)-bd_dom_sf"/>
</dbReference>
<sequence length="331" mass="35209">MTDSSGTPARAIVLEQFGSPDAMKVETTSIPEPLPLEVQLRQTAIGFNYIDVYQRSGKYPLPLPTGLGHEAAGIVERVGRDVAGFQAGDRVVYMNAGIGAYADRRNVDANRLVRIPDGITDEVAAAIFFKAMTAQYLLRKTYRVGEGDVVLVHAAAGGVGQILSSWAKSLGAYVIGTAGGPQKCQTAVQAGCDVAIDYSRPDWVKEVIDASQGRKANVVYDSVGKHTFMGSLDCAAQFGTVVLFGAASGPAPSIDPEILNKKGCLFLTRPSVFPHNADVRTFRENARDAFDALASGAIKPNIGARFPLDEAARAHEYAEQRQGVGAIILVP</sequence>
<evidence type="ECO:0000256" key="1">
    <source>
        <dbReference type="ARBA" id="ARBA00022857"/>
    </source>
</evidence>
<evidence type="ECO:0000313" key="6">
    <source>
        <dbReference type="Proteomes" id="UP000215767"/>
    </source>
</evidence>
<name>A0A261UMV5_9BORD</name>
<dbReference type="InterPro" id="IPR013154">
    <property type="entry name" value="ADH-like_N"/>
</dbReference>
<reference evidence="6" key="1">
    <citation type="submission" date="2017-05" db="EMBL/GenBank/DDBJ databases">
        <title>Complete and WGS of Bordetella genogroups.</title>
        <authorList>
            <person name="Spilker T."/>
            <person name="Lipuma J."/>
        </authorList>
    </citation>
    <scope>NUCLEOTIDE SEQUENCE [LARGE SCALE GENOMIC DNA]</scope>
    <source>
        <strain evidence="6">AU8856</strain>
    </source>
</reference>
<dbReference type="GO" id="GO:0008270">
    <property type="term" value="F:zinc ion binding"/>
    <property type="evidence" value="ECO:0007669"/>
    <property type="project" value="InterPro"/>
</dbReference>
<dbReference type="Pfam" id="PF00107">
    <property type="entry name" value="ADH_zinc_N"/>
    <property type="match status" value="1"/>
</dbReference>
<proteinExistence type="inferred from homology"/>
<dbReference type="GO" id="GO:0005829">
    <property type="term" value="C:cytosol"/>
    <property type="evidence" value="ECO:0007669"/>
    <property type="project" value="TreeGrafter"/>
</dbReference>
<dbReference type="OrthoDB" id="9805883at2"/>
<evidence type="ECO:0000259" key="4">
    <source>
        <dbReference type="SMART" id="SM00829"/>
    </source>
</evidence>
<organism evidence="5 6">
    <name type="scientific">Bordetella genomosp. 11</name>
    <dbReference type="NCBI Taxonomy" id="1416808"/>
    <lineage>
        <taxon>Bacteria</taxon>
        <taxon>Pseudomonadati</taxon>
        <taxon>Pseudomonadota</taxon>
        <taxon>Betaproteobacteria</taxon>
        <taxon>Burkholderiales</taxon>
        <taxon>Alcaligenaceae</taxon>
        <taxon>Bordetella</taxon>
    </lineage>
</organism>
<dbReference type="GO" id="GO:0016616">
    <property type="term" value="F:oxidoreductase activity, acting on the CH-OH group of donors, NAD or NADP as acceptor"/>
    <property type="evidence" value="ECO:0007669"/>
    <property type="project" value="UniProtKB-ARBA"/>
</dbReference>
<dbReference type="SUPFAM" id="SSF50129">
    <property type="entry name" value="GroES-like"/>
    <property type="match status" value="1"/>
</dbReference>
<dbReference type="AlphaFoldDB" id="A0A261UMV5"/>
<keyword evidence="3" id="KW-0479">Metal-binding</keyword>
<dbReference type="InterPro" id="IPR011032">
    <property type="entry name" value="GroES-like_sf"/>
</dbReference>
<dbReference type="EMBL" id="NEVS01000004">
    <property type="protein sequence ID" value="OZI62877.1"/>
    <property type="molecule type" value="Genomic_DNA"/>
</dbReference>
<comment type="similarity">
    <text evidence="3">Belongs to the zinc-containing alcohol dehydrogenase family.</text>
</comment>
<dbReference type="FunFam" id="3.40.50.720:FF:000053">
    <property type="entry name" value="Quinone oxidoreductase 1"/>
    <property type="match status" value="1"/>
</dbReference>
<evidence type="ECO:0000256" key="3">
    <source>
        <dbReference type="RuleBase" id="RU361277"/>
    </source>
</evidence>
<accession>A0A261UMV5</accession>
<dbReference type="Pfam" id="PF08240">
    <property type="entry name" value="ADH_N"/>
    <property type="match status" value="1"/>
</dbReference>
<dbReference type="PROSITE" id="PS00059">
    <property type="entry name" value="ADH_ZINC"/>
    <property type="match status" value="1"/>
</dbReference>
<dbReference type="PANTHER" id="PTHR48106:SF13">
    <property type="entry name" value="QUINONE OXIDOREDUCTASE-RELATED"/>
    <property type="match status" value="1"/>
</dbReference>
<dbReference type="Gene3D" id="3.90.180.10">
    <property type="entry name" value="Medium-chain alcohol dehydrogenases, catalytic domain"/>
    <property type="match status" value="1"/>
</dbReference>
<dbReference type="Gene3D" id="3.40.50.720">
    <property type="entry name" value="NAD(P)-binding Rossmann-like Domain"/>
    <property type="match status" value="1"/>
</dbReference>
<dbReference type="InterPro" id="IPR002328">
    <property type="entry name" value="ADH_Zn_CS"/>
</dbReference>
<dbReference type="GO" id="GO:0070402">
    <property type="term" value="F:NADPH binding"/>
    <property type="evidence" value="ECO:0007669"/>
    <property type="project" value="TreeGrafter"/>
</dbReference>